<dbReference type="RefSeq" id="WP_040092744.1">
    <property type="nucleotide sequence ID" value="NZ_CM020866.1"/>
</dbReference>
<comment type="caution">
    <text evidence="3">The sequence shown here is derived from an EMBL/GenBank/DDBJ whole genome shotgun (WGS) entry which is preliminary data.</text>
</comment>
<reference evidence="3 4" key="1">
    <citation type="journal article" date="2015" name="MBio">
        <title>Genome sequence of the Drosophila melanogaster male-killing Spiroplasma strain MSRO endosymbiont.</title>
        <authorList>
            <person name="Paredes J.C."/>
            <person name="Herren J.K."/>
            <person name="Schupfer F."/>
            <person name="Marin R."/>
            <person name="Claverol S."/>
            <person name="Kuo C.H."/>
            <person name="Lemaitre B."/>
            <person name="Beven L."/>
        </authorList>
    </citation>
    <scope>NUCLEOTIDE SEQUENCE [LARGE SCALE GENOMIC DNA]</scope>
    <source>
        <strain evidence="3 4">MSRO</strain>
    </source>
</reference>
<dbReference type="GO" id="GO:0004585">
    <property type="term" value="F:ornithine carbamoyltransferase activity"/>
    <property type="evidence" value="ECO:0007669"/>
    <property type="project" value="TreeGrafter"/>
</dbReference>
<protein>
    <submittedName>
        <fullName evidence="3">Putrescine carbamoyltransferase</fullName>
        <ecNumber evidence="3">2.1.3.6</ecNumber>
    </submittedName>
</protein>
<dbReference type="Gene3D" id="3.40.50.1370">
    <property type="entry name" value="Aspartate/ornithine carbamoyltransferase"/>
    <property type="match status" value="1"/>
</dbReference>
<feature type="domain" description="Aspartate/ornithine carbamoyltransferase carbamoyl-P binding" evidence="2">
    <location>
        <begin position="5"/>
        <end position="105"/>
    </location>
</feature>
<evidence type="ECO:0000313" key="4">
    <source>
        <dbReference type="Proteomes" id="UP000031565"/>
    </source>
</evidence>
<dbReference type="OrthoDB" id="9802587at2"/>
<evidence type="ECO:0000256" key="1">
    <source>
        <dbReference type="ARBA" id="ARBA00022679"/>
    </source>
</evidence>
<dbReference type="PANTHER" id="PTHR45753">
    <property type="entry name" value="ORNITHINE CARBAMOYLTRANSFERASE, MITOCHONDRIAL"/>
    <property type="match status" value="1"/>
</dbReference>
<proteinExistence type="predicted"/>
<dbReference type="Proteomes" id="UP000031565">
    <property type="component" value="Unassembled WGS sequence"/>
</dbReference>
<dbReference type="PANTHER" id="PTHR45753:SF3">
    <property type="entry name" value="ORNITHINE TRANSCARBAMYLASE, MITOCHONDRIAL"/>
    <property type="match status" value="1"/>
</dbReference>
<sequence length="108" mass="12430">MNKLRHFIDTQDFSKNEILDLLTLMKKLKTARYNGAIPPLLQNKTLAMIFEEPSTRTRVSFEAAMTLLGGHTQYLKPREIHLGQKESLYDTIKVLSHMTDGILIRCIL</sequence>
<dbReference type="GO" id="GO:0050231">
    <property type="term" value="F:putrescine carbamoyltransferase activity"/>
    <property type="evidence" value="ECO:0007669"/>
    <property type="project" value="UniProtKB-EC"/>
</dbReference>
<keyword evidence="1 3" id="KW-0808">Transferase</keyword>
<organism evidence="3 4">
    <name type="scientific">Spiroplasma poulsonii</name>
    <dbReference type="NCBI Taxonomy" id="2138"/>
    <lineage>
        <taxon>Bacteria</taxon>
        <taxon>Bacillati</taxon>
        <taxon>Mycoplasmatota</taxon>
        <taxon>Mollicutes</taxon>
        <taxon>Entomoplasmatales</taxon>
        <taxon>Spiroplasmataceae</taxon>
        <taxon>Spiroplasma</taxon>
    </lineage>
</organism>
<dbReference type="InterPro" id="IPR002292">
    <property type="entry name" value="Orn/put_carbamltrans"/>
</dbReference>
<name>A0A2P6FB23_9MOLU</name>
<dbReference type="PRINTS" id="PR00102">
    <property type="entry name" value="OTCASE"/>
</dbReference>
<dbReference type="InterPro" id="IPR006132">
    <property type="entry name" value="Asp/Orn_carbamoyltranf_P-bd"/>
</dbReference>
<dbReference type="AlphaFoldDB" id="A0A2P6FB23"/>
<dbReference type="EMBL" id="JTLV02000001">
    <property type="protein sequence ID" value="PQM30584.1"/>
    <property type="molecule type" value="Genomic_DNA"/>
</dbReference>
<evidence type="ECO:0000313" key="3">
    <source>
        <dbReference type="EMBL" id="PQM30584.1"/>
    </source>
</evidence>
<evidence type="ECO:0000259" key="2">
    <source>
        <dbReference type="Pfam" id="PF02729"/>
    </source>
</evidence>
<dbReference type="GO" id="GO:0042450">
    <property type="term" value="P:L-arginine biosynthetic process via ornithine"/>
    <property type="evidence" value="ECO:0007669"/>
    <property type="project" value="TreeGrafter"/>
</dbReference>
<dbReference type="GO" id="GO:0016597">
    <property type="term" value="F:amino acid binding"/>
    <property type="evidence" value="ECO:0007669"/>
    <property type="project" value="InterPro"/>
</dbReference>
<accession>A0A2P6FB23</accession>
<dbReference type="InterPro" id="IPR036901">
    <property type="entry name" value="Asp/Orn_carbamoylTrfase_sf"/>
</dbReference>
<gene>
    <name evidence="3" type="primary">ptcA_1</name>
    <name evidence="3" type="ORF">SMSRO_SF003620</name>
</gene>
<dbReference type="STRING" id="2138.SMSRO_v1c03440"/>
<dbReference type="SUPFAM" id="SSF53671">
    <property type="entry name" value="Aspartate/ornithine carbamoyltransferase"/>
    <property type="match status" value="1"/>
</dbReference>
<dbReference type="PROSITE" id="PS00097">
    <property type="entry name" value="CARBAMOYLTRANSFERASE"/>
    <property type="match status" value="1"/>
</dbReference>
<dbReference type="EC" id="2.1.3.6" evidence="3"/>
<dbReference type="InterPro" id="IPR006130">
    <property type="entry name" value="Asp/Orn_carbamoylTrfase"/>
</dbReference>
<dbReference type="Pfam" id="PF02729">
    <property type="entry name" value="OTCace_N"/>
    <property type="match status" value="1"/>
</dbReference>
<keyword evidence="4" id="KW-1185">Reference proteome</keyword>
<dbReference type="GO" id="GO:0019240">
    <property type="term" value="P:citrulline biosynthetic process"/>
    <property type="evidence" value="ECO:0007669"/>
    <property type="project" value="TreeGrafter"/>
</dbReference>